<dbReference type="OrthoDB" id="885342at2"/>
<feature type="transmembrane region" description="Helical" evidence="1">
    <location>
        <begin position="190"/>
        <end position="208"/>
    </location>
</feature>
<dbReference type="RefSeq" id="WP_160752282.1">
    <property type="nucleotide sequence ID" value="NZ_WTYA01000002.1"/>
</dbReference>
<protein>
    <submittedName>
        <fullName evidence="2">DUF1275 domain-containing protein</fullName>
    </submittedName>
</protein>
<feature type="transmembrane region" description="Helical" evidence="1">
    <location>
        <begin position="12"/>
        <end position="35"/>
    </location>
</feature>
<dbReference type="AlphaFoldDB" id="A0A845AF16"/>
<reference evidence="2 3" key="1">
    <citation type="submission" date="2019-12" db="EMBL/GenBank/DDBJ databases">
        <title>Genomic-based taxomic classification of the family Erythrobacteraceae.</title>
        <authorList>
            <person name="Xu L."/>
        </authorList>
    </citation>
    <scope>NUCLEOTIDE SEQUENCE [LARGE SCALE GENOMIC DNA]</scope>
    <source>
        <strain evidence="2 3">KEMB 9005-328</strain>
    </source>
</reference>
<evidence type="ECO:0000256" key="1">
    <source>
        <dbReference type="SAM" id="Phobius"/>
    </source>
</evidence>
<gene>
    <name evidence="2" type="ORF">GRI58_04085</name>
</gene>
<comment type="caution">
    <text evidence="2">The sequence shown here is derived from an EMBL/GenBank/DDBJ whole genome shotgun (WGS) entry which is preliminary data.</text>
</comment>
<accession>A0A845AF16</accession>
<sequence>MHRYDPSRRLLGVALAGLAGFTDALGFLTAGGYFVSFMSGNTTRLGVDLARDWSLAILPALLITGFVFGVVVGALVAERAGARRKTIVIGMAGGLLILAAIAAQIGSDRIYLAFTLVAMGALNNAFSRKGAVLVGVTYMTGALVRFGQGLAAHLSGHAQPGWLWNGGLWLGLAIGATAGAYSWSRIEGQAAWIAAGFALILLVCAWQIERRTPQSAS</sequence>
<dbReference type="Proteomes" id="UP000439780">
    <property type="component" value="Unassembled WGS sequence"/>
</dbReference>
<keyword evidence="1" id="KW-0812">Transmembrane</keyword>
<evidence type="ECO:0000313" key="3">
    <source>
        <dbReference type="Proteomes" id="UP000439780"/>
    </source>
</evidence>
<dbReference type="Pfam" id="PF06912">
    <property type="entry name" value="DUF1275"/>
    <property type="match status" value="1"/>
</dbReference>
<keyword evidence="1" id="KW-0472">Membrane</keyword>
<feature type="transmembrane region" description="Helical" evidence="1">
    <location>
        <begin position="87"/>
        <end position="104"/>
    </location>
</feature>
<dbReference type="PANTHER" id="PTHR37314">
    <property type="entry name" value="SLR0142 PROTEIN"/>
    <property type="match status" value="1"/>
</dbReference>
<dbReference type="InterPro" id="IPR010699">
    <property type="entry name" value="DUF1275"/>
</dbReference>
<organism evidence="2 3">
    <name type="scientific">Qipengyuania algicida</name>
    <dbReference type="NCBI Taxonomy" id="1836209"/>
    <lineage>
        <taxon>Bacteria</taxon>
        <taxon>Pseudomonadati</taxon>
        <taxon>Pseudomonadota</taxon>
        <taxon>Alphaproteobacteria</taxon>
        <taxon>Sphingomonadales</taxon>
        <taxon>Erythrobacteraceae</taxon>
        <taxon>Qipengyuania</taxon>
    </lineage>
</organism>
<feature type="transmembrane region" description="Helical" evidence="1">
    <location>
        <begin position="162"/>
        <end position="183"/>
    </location>
</feature>
<name>A0A845AF16_9SPHN</name>
<evidence type="ECO:0000313" key="2">
    <source>
        <dbReference type="EMBL" id="MXP27999.1"/>
    </source>
</evidence>
<keyword evidence="1" id="KW-1133">Transmembrane helix</keyword>
<keyword evidence="3" id="KW-1185">Reference proteome</keyword>
<dbReference type="PANTHER" id="PTHR37314:SF4">
    <property type="entry name" value="UPF0700 TRANSMEMBRANE PROTEIN YOAK"/>
    <property type="match status" value="1"/>
</dbReference>
<feature type="transmembrane region" description="Helical" evidence="1">
    <location>
        <begin position="55"/>
        <end position="75"/>
    </location>
</feature>
<feature type="transmembrane region" description="Helical" evidence="1">
    <location>
        <begin position="131"/>
        <end position="150"/>
    </location>
</feature>
<feature type="transmembrane region" description="Helical" evidence="1">
    <location>
        <begin position="110"/>
        <end position="126"/>
    </location>
</feature>
<proteinExistence type="predicted"/>
<dbReference type="EMBL" id="WTYA01000002">
    <property type="protein sequence ID" value="MXP27999.1"/>
    <property type="molecule type" value="Genomic_DNA"/>
</dbReference>